<gene>
    <name evidence="2" type="ORF">PVAP13_6KG196800</name>
</gene>
<accession>A0A8T0RB39</accession>
<feature type="compositionally biased region" description="Acidic residues" evidence="1">
    <location>
        <begin position="46"/>
        <end position="61"/>
    </location>
</feature>
<dbReference type="Proteomes" id="UP000823388">
    <property type="component" value="Chromosome 6K"/>
</dbReference>
<evidence type="ECO:0000256" key="1">
    <source>
        <dbReference type="SAM" id="MobiDB-lite"/>
    </source>
</evidence>
<feature type="compositionally biased region" description="Basic and acidic residues" evidence="1">
    <location>
        <begin position="30"/>
        <end position="45"/>
    </location>
</feature>
<organism evidence="2 3">
    <name type="scientific">Panicum virgatum</name>
    <name type="common">Blackwell switchgrass</name>
    <dbReference type="NCBI Taxonomy" id="38727"/>
    <lineage>
        <taxon>Eukaryota</taxon>
        <taxon>Viridiplantae</taxon>
        <taxon>Streptophyta</taxon>
        <taxon>Embryophyta</taxon>
        <taxon>Tracheophyta</taxon>
        <taxon>Spermatophyta</taxon>
        <taxon>Magnoliopsida</taxon>
        <taxon>Liliopsida</taxon>
        <taxon>Poales</taxon>
        <taxon>Poaceae</taxon>
        <taxon>PACMAD clade</taxon>
        <taxon>Panicoideae</taxon>
        <taxon>Panicodae</taxon>
        <taxon>Paniceae</taxon>
        <taxon>Panicinae</taxon>
        <taxon>Panicum</taxon>
        <taxon>Panicum sect. Hiantes</taxon>
    </lineage>
</organism>
<comment type="caution">
    <text evidence="2">The sequence shown here is derived from an EMBL/GenBank/DDBJ whole genome shotgun (WGS) entry which is preliminary data.</text>
</comment>
<reference evidence="2" key="1">
    <citation type="submission" date="2020-05" db="EMBL/GenBank/DDBJ databases">
        <title>WGS assembly of Panicum virgatum.</title>
        <authorList>
            <person name="Lovell J.T."/>
            <person name="Jenkins J."/>
            <person name="Shu S."/>
            <person name="Juenger T.E."/>
            <person name="Schmutz J."/>
        </authorList>
    </citation>
    <scope>NUCLEOTIDE SEQUENCE</scope>
    <source>
        <strain evidence="2">AP13</strain>
    </source>
</reference>
<evidence type="ECO:0000313" key="3">
    <source>
        <dbReference type="Proteomes" id="UP000823388"/>
    </source>
</evidence>
<feature type="compositionally biased region" description="Polar residues" evidence="1">
    <location>
        <begin position="100"/>
        <end position="119"/>
    </location>
</feature>
<keyword evidence="3" id="KW-1185">Reference proteome</keyword>
<feature type="compositionally biased region" description="Polar residues" evidence="1">
    <location>
        <begin position="1"/>
        <end position="10"/>
    </location>
</feature>
<name>A0A8T0RB39_PANVG</name>
<proteinExistence type="predicted"/>
<dbReference type="EMBL" id="CM029047">
    <property type="protein sequence ID" value="KAG2583021.1"/>
    <property type="molecule type" value="Genomic_DNA"/>
</dbReference>
<feature type="region of interest" description="Disordered" evidence="1">
    <location>
        <begin position="1"/>
        <end position="137"/>
    </location>
</feature>
<evidence type="ECO:0000313" key="2">
    <source>
        <dbReference type="EMBL" id="KAG2583021.1"/>
    </source>
</evidence>
<dbReference type="AlphaFoldDB" id="A0A8T0RB39"/>
<protein>
    <submittedName>
        <fullName evidence="2">Uncharacterized protein</fullName>
    </submittedName>
</protein>
<sequence>MKSTASNNARLRQLGLPPYNPHGAITLANSKDKNKTQQRYRKDVDYDALQDDTGEQDSFDDEIAKGSKTSKVTKKQTSDAAPIGVKFRTRSRKRVYAAATPTTGPSNRSISQPDASLSPSDIHVPPSTHSAVNKTVGPADRYDGVDAIMQTDGHNNLAAIDGFDLHDDNNTMAVGADVIAPPVGDNHITNEE</sequence>